<comment type="caution">
    <text evidence="3">The sequence shown here is derived from an EMBL/GenBank/DDBJ whole genome shotgun (WGS) entry which is preliminary data.</text>
</comment>
<protein>
    <recommendedName>
        <fullName evidence="2">Acyltransferase 3 domain-containing protein</fullName>
    </recommendedName>
</protein>
<feature type="transmembrane region" description="Helical" evidence="1">
    <location>
        <begin position="161"/>
        <end position="181"/>
    </location>
</feature>
<gene>
    <name evidence="3" type="ORF">PYW07_005520</name>
</gene>
<keyword evidence="4" id="KW-1185">Reference proteome</keyword>
<proteinExistence type="predicted"/>
<feature type="transmembrane region" description="Helical" evidence="1">
    <location>
        <begin position="265"/>
        <end position="289"/>
    </location>
</feature>
<dbReference type="Proteomes" id="UP001231518">
    <property type="component" value="Chromosome 18"/>
</dbReference>
<dbReference type="PANTHER" id="PTHR11161">
    <property type="entry name" value="O-ACYLTRANSFERASE"/>
    <property type="match status" value="1"/>
</dbReference>
<dbReference type="InterPro" id="IPR002656">
    <property type="entry name" value="Acyl_transf_3_dom"/>
</dbReference>
<keyword evidence="1" id="KW-0812">Transmembrane</keyword>
<dbReference type="EMBL" id="JARGEI010000016">
    <property type="protein sequence ID" value="KAJ8717590.1"/>
    <property type="molecule type" value="Genomic_DNA"/>
</dbReference>
<evidence type="ECO:0000313" key="3">
    <source>
        <dbReference type="EMBL" id="KAJ8717590.1"/>
    </source>
</evidence>
<organism evidence="3 4">
    <name type="scientific">Mythimna separata</name>
    <name type="common">Oriental armyworm</name>
    <name type="synonym">Pseudaletia separata</name>
    <dbReference type="NCBI Taxonomy" id="271217"/>
    <lineage>
        <taxon>Eukaryota</taxon>
        <taxon>Metazoa</taxon>
        <taxon>Ecdysozoa</taxon>
        <taxon>Arthropoda</taxon>
        <taxon>Hexapoda</taxon>
        <taxon>Insecta</taxon>
        <taxon>Pterygota</taxon>
        <taxon>Neoptera</taxon>
        <taxon>Endopterygota</taxon>
        <taxon>Lepidoptera</taxon>
        <taxon>Glossata</taxon>
        <taxon>Ditrysia</taxon>
        <taxon>Noctuoidea</taxon>
        <taxon>Noctuidae</taxon>
        <taxon>Noctuinae</taxon>
        <taxon>Hadenini</taxon>
        <taxon>Mythimna</taxon>
    </lineage>
</organism>
<dbReference type="PANTHER" id="PTHR11161:SF72">
    <property type="entry name" value="FI21449P1"/>
    <property type="match status" value="1"/>
</dbReference>
<keyword evidence="1" id="KW-0472">Membrane</keyword>
<feature type="transmembrane region" description="Helical" evidence="1">
    <location>
        <begin position="76"/>
        <end position="96"/>
    </location>
</feature>
<sequence length="339" mass="39566">MEDATEDTPDEMVEKVIGDEMTDCRRYWWMHLLYVSNYFDESKCMVHSWYLAADFQLYCIAAIFFVMCRTPRIKMVVLRILFVLGVVIPTLKTYYLNLDGVLIVTPDLALDLFQNSSTFDKVYKRGHTNLAGYILGMALGYWFYDWQKAGSDPKTFRKYQFLYWTLFPLLFLCCYSGTIFYSYSAAPSLTVHLLYAAFLKPTFALLMCLFIAGVITQLEDLYRPIFEWPVWTIPSRLSFSAYLLHFALIRNFLGMQTTPYRGTAMVLVTRGAMLIISAFICAFFFWILVENPFRNVIREWFITPEVIKKKTKLNTDSTSEVIKENKKLNGFSEKKEDGK</sequence>
<evidence type="ECO:0000313" key="4">
    <source>
        <dbReference type="Proteomes" id="UP001231518"/>
    </source>
</evidence>
<dbReference type="InterPro" id="IPR052728">
    <property type="entry name" value="O2_lipid_transport_reg"/>
</dbReference>
<name>A0AAD7YJM4_MYTSE</name>
<feature type="transmembrane region" description="Helical" evidence="1">
    <location>
        <begin position="48"/>
        <end position="67"/>
    </location>
</feature>
<keyword evidence="1" id="KW-1133">Transmembrane helix</keyword>
<dbReference type="AlphaFoldDB" id="A0AAD7YJM4"/>
<accession>A0AAD7YJM4</accession>
<evidence type="ECO:0000256" key="1">
    <source>
        <dbReference type="SAM" id="Phobius"/>
    </source>
</evidence>
<dbReference type="Pfam" id="PF01757">
    <property type="entry name" value="Acyl_transf_3"/>
    <property type="match status" value="1"/>
</dbReference>
<reference evidence="3" key="1">
    <citation type="submission" date="2023-03" db="EMBL/GenBank/DDBJ databases">
        <title>Chromosome-level genomes of two armyworms, Mythimna separata and Mythimna loreyi, provide insights into the biosynthesis and reception of sex pheromones.</title>
        <authorList>
            <person name="Zhao H."/>
        </authorList>
    </citation>
    <scope>NUCLEOTIDE SEQUENCE</scope>
    <source>
        <strain evidence="3">BeijingLab</strain>
        <tissue evidence="3">Pupa</tissue>
    </source>
</reference>
<evidence type="ECO:0000259" key="2">
    <source>
        <dbReference type="Pfam" id="PF01757"/>
    </source>
</evidence>
<feature type="transmembrane region" description="Helical" evidence="1">
    <location>
        <begin position="193"/>
        <end position="215"/>
    </location>
</feature>
<dbReference type="GO" id="GO:0016747">
    <property type="term" value="F:acyltransferase activity, transferring groups other than amino-acyl groups"/>
    <property type="evidence" value="ECO:0007669"/>
    <property type="project" value="InterPro"/>
</dbReference>
<feature type="domain" description="Acyltransferase 3" evidence="2">
    <location>
        <begin position="34"/>
        <end position="285"/>
    </location>
</feature>